<dbReference type="InterPro" id="IPR011990">
    <property type="entry name" value="TPR-like_helical_dom_sf"/>
</dbReference>
<dbReference type="RefSeq" id="WP_144450366.1">
    <property type="nucleotide sequence ID" value="NZ_VLKZ01000005.1"/>
</dbReference>
<protein>
    <recommendedName>
        <fullName evidence="4">DUF2225 domain-containing protein</fullName>
    </recommendedName>
</protein>
<evidence type="ECO:0000256" key="1">
    <source>
        <dbReference type="PROSITE-ProRule" id="PRU00339"/>
    </source>
</evidence>
<dbReference type="Pfam" id="PF09986">
    <property type="entry name" value="DUF2225"/>
    <property type="match status" value="1"/>
</dbReference>
<organism evidence="2 3">
    <name type="scientific">Halalkalibacter nanhaiisediminis</name>
    <dbReference type="NCBI Taxonomy" id="688079"/>
    <lineage>
        <taxon>Bacteria</taxon>
        <taxon>Bacillati</taxon>
        <taxon>Bacillota</taxon>
        <taxon>Bacilli</taxon>
        <taxon>Bacillales</taxon>
        <taxon>Bacillaceae</taxon>
        <taxon>Halalkalibacter</taxon>
    </lineage>
</organism>
<keyword evidence="1" id="KW-0802">TPR repeat</keyword>
<dbReference type="Gene3D" id="1.25.40.10">
    <property type="entry name" value="Tetratricopeptide repeat domain"/>
    <property type="match status" value="1"/>
</dbReference>
<dbReference type="SUPFAM" id="SSF48452">
    <property type="entry name" value="TPR-like"/>
    <property type="match status" value="1"/>
</dbReference>
<dbReference type="InterPro" id="IPR019734">
    <property type="entry name" value="TPR_rpt"/>
</dbReference>
<gene>
    <name evidence="2" type="ORF">IQ10_02064</name>
</gene>
<comment type="caution">
    <text evidence="2">The sequence shown here is derived from an EMBL/GenBank/DDBJ whole genome shotgun (WGS) entry which is preliminary data.</text>
</comment>
<sequence length="232" mass="27776">MIYELQPLYDKEVCCLFCEMPFQTKRMRSRFVRVNKIHSDFYTEYKDASLNPVFYEVDVCPHCGFASTEMFNKYFPPGTKAIILEQFQKWKTQDFGRERSVEDAIRTMKLGVLSAMLKKEKNIVIAGLCLRLAWMFRLLKDTEQERRFLEKALLQYEASYQQSDYLKTQMTDMRVLYLIGELSRRLEDEDNAIRYFSRVIQHENKSVERKLVEMAREQWHLIRDKEKVAAVN</sequence>
<name>A0A562QHM7_9BACI</name>
<keyword evidence="3" id="KW-1185">Reference proteome</keyword>
<accession>A0A562QHM7</accession>
<dbReference type="InterPro" id="IPR018708">
    <property type="entry name" value="DUF2225"/>
</dbReference>
<evidence type="ECO:0008006" key="4">
    <source>
        <dbReference type="Google" id="ProtNLM"/>
    </source>
</evidence>
<dbReference type="PROSITE" id="PS50005">
    <property type="entry name" value="TPR"/>
    <property type="match status" value="1"/>
</dbReference>
<dbReference type="OrthoDB" id="9780343at2"/>
<evidence type="ECO:0000313" key="2">
    <source>
        <dbReference type="EMBL" id="TWI56173.1"/>
    </source>
</evidence>
<dbReference type="SMART" id="SM00028">
    <property type="entry name" value="TPR"/>
    <property type="match status" value="2"/>
</dbReference>
<dbReference type="EMBL" id="VLKZ01000005">
    <property type="protein sequence ID" value="TWI56173.1"/>
    <property type="molecule type" value="Genomic_DNA"/>
</dbReference>
<dbReference type="AlphaFoldDB" id="A0A562QHM7"/>
<evidence type="ECO:0000313" key="3">
    <source>
        <dbReference type="Proteomes" id="UP000315711"/>
    </source>
</evidence>
<proteinExistence type="predicted"/>
<feature type="repeat" description="TPR" evidence="1">
    <location>
        <begin position="173"/>
        <end position="206"/>
    </location>
</feature>
<reference evidence="2 3" key="1">
    <citation type="journal article" date="2015" name="Stand. Genomic Sci.">
        <title>Genomic Encyclopedia of Bacterial and Archaeal Type Strains, Phase III: the genomes of soil and plant-associated and newly described type strains.</title>
        <authorList>
            <person name="Whitman W.B."/>
            <person name="Woyke T."/>
            <person name="Klenk H.P."/>
            <person name="Zhou Y."/>
            <person name="Lilburn T.G."/>
            <person name="Beck B.J."/>
            <person name="De Vos P."/>
            <person name="Vandamme P."/>
            <person name="Eisen J.A."/>
            <person name="Garrity G."/>
            <person name="Hugenholtz P."/>
            <person name="Kyrpides N.C."/>
        </authorList>
    </citation>
    <scope>NUCLEOTIDE SEQUENCE [LARGE SCALE GENOMIC DNA]</scope>
    <source>
        <strain evidence="2 3">CGMCC 1.10116</strain>
    </source>
</reference>
<dbReference type="Proteomes" id="UP000315711">
    <property type="component" value="Unassembled WGS sequence"/>
</dbReference>